<evidence type="ECO:0000256" key="8">
    <source>
        <dbReference type="ARBA" id="ARBA00048679"/>
    </source>
</evidence>
<dbReference type="InterPro" id="IPR011009">
    <property type="entry name" value="Kinase-like_dom_sf"/>
</dbReference>
<gene>
    <name evidence="12" type="ORF">RMCC_0912</name>
</gene>
<feature type="domain" description="Protein kinase" evidence="11">
    <location>
        <begin position="34"/>
        <end position="316"/>
    </location>
</feature>
<keyword evidence="4" id="KW-0547">Nucleotide-binding</keyword>
<dbReference type="PANTHER" id="PTHR43289:SF6">
    <property type="entry name" value="SERINE_THREONINE-PROTEIN KINASE NEKL-3"/>
    <property type="match status" value="1"/>
</dbReference>
<keyword evidence="6" id="KW-0067">ATP-binding</keyword>
<evidence type="ECO:0000256" key="9">
    <source>
        <dbReference type="SAM" id="MobiDB-lite"/>
    </source>
</evidence>
<evidence type="ECO:0000256" key="7">
    <source>
        <dbReference type="ARBA" id="ARBA00047899"/>
    </source>
</evidence>
<keyword evidence="10" id="KW-0472">Membrane</keyword>
<dbReference type="AlphaFoldDB" id="A0A100W9K4"/>
<comment type="catalytic activity">
    <reaction evidence="7">
        <text>L-threonyl-[protein] + ATP = O-phospho-L-threonyl-[protein] + ADP + H(+)</text>
        <dbReference type="Rhea" id="RHEA:46608"/>
        <dbReference type="Rhea" id="RHEA-COMP:11060"/>
        <dbReference type="Rhea" id="RHEA-COMP:11605"/>
        <dbReference type="ChEBI" id="CHEBI:15378"/>
        <dbReference type="ChEBI" id="CHEBI:30013"/>
        <dbReference type="ChEBI" id="CHEBI:30616"/>
        <dbReference type="ChEBI" id="CHEBI:61977"/>
        <dbReference type="ChEBI" id="CHEBI:456216"/>
        <dbReference type="EC" id="2.7.11.1"/>
    </reaction>
</comment>
<keyword evidence="2 12" id="KW-0723">Serine/threonine-protein kinase</keyword>
<dbReference type="Gene3D" id="3.30.200.20">
    <property type="entry name" value="Phosphorylase Kinase, domain 1"/>
    <property type="match status" value="1"/>
</dbReference>
<reference evidence="13" key="2">
    <citation type="submission" date="2016-02" db="EMBL/GenBank/DDBJ databases">
        <title>Draft genome sequence of five rapidly growing Mycobacterium species.</title>
        <authorList>
            <person name="Katahira K."/>
            <person name="Gotou Y."/>
            <person name="Iida K."/>
            <person name="Ogura Y."/>
            <person name="Hayashi T."/>
        </authorList>
    </citation>
    <scope>NUCLEOTIDE SEQUENCE [LARGE SCALE GENOMIC DNA]</scope>
    <source>
        <strain evidence="13">JCM15298</strain>
    </source>
</reference>
<comment type="caution">
    <text evidence="12">The sequence shown here is derived from an EMBL/GenBank/DDBJ whole genome shotgun (WGS) entry which is preliminary data.</text>
</comment>
<dbReference type="Gene3D" id="1.10.510.10">
    <property type="entry name" value="Transferase(Phosphotransferase) domain 1"/>
    <property type="match status" value="1"/>
</dbReference>
<evidence type="ECO:0000256" key="5">
    <source>
        <dbReference type="ARBA" id="ARBA00022777"/>
    </source>
</evidence>
<proteinExistence type="predicted"/>
<dbReference type="CDD" id="cd14014">
    <property type="entry name" value="STKc_PknB_like"/>
    <property type="match status" value="1"/>
</dbReference>
<keyword evidence="5 12" id="KW-0418">Kinase</keyword>
<dbReference type="GO" id="GO:0004674">
    <property type="term" value="F:protein serine/threonine kinase activity"/>
    <property type="evidence" value="ECO:0007669"/>
    <property type="project" value="UniProtKB-KW"/>
</dbReference>
<protein>
    <recommendedName>
        <fullName evidence="1">non-specific serine/threonine protein kinase</fullName>
        <ecNumber evidence="1">2.7.11.1</ecNumber>
    </recommendedName>
</protein>
<dbReference type="PANTHER" id="PTHR43289">
    <property type="entry name" value="MITOGEN-ACTIVATED PROTEIN KINASE KINASE KINASE 20-RELATED"/>
    <property type="match status" value="1"/>
</dbReference>
<dbReference type="Proteomes" id="UP000069443">
    <property type="component" value="Unassembled WGS sequence"/>
</dbReference>
<evidence type="ECO:0000313" key="12">
    <source>
        <dbReference type="EMBL" id="GAS93946.1"/>
    </source>
</evidence>
<evidence type="ECO:0000256" key="6">
    <source>
        <dbReference type="ARBA" id="ARBA00022840"/>
    </source>
</evidence>
<dbReference type="PROSITE" id="PS50011">
    <property type="entry name" value="PROTEIN_KINASE_DOM"/>
    <property type="match status" value="1"/>
</dbReference>
<comment type="catalytic activity">
    <reaction evidence="8">
        <text>L-seryl-[protein] + ATP = O-phospho-L-seryl-[protein] + ADP + H(+)</text>
        <dbReference type="Rhea" id="RHEA:17989"/>
        <dbReference type="Rhea" id="RHEA-COMP:9863"/>
        <dbReference type="Rhea" id="RHEA-COMP:11604"/>
        <dbReference type="ChEBI" id="CHEBI:15378"/>
        <dbReference type="ChEBI" id="CHEBI:29999"/>
        <dbReference type="ChEBI" id="CHEBI:30616"/>
        <dbReference type="ChEBI" id="CHEBI:83421"/>
        <dbReference type="ChEBI" id="CHEBI:456216"/>
        <dbReference type="EC" id="2.7.11.1"/>
    </reaction>
</comment>
<evidence type="ECO:0000256" key="10">
    <source>
        <dbReference type="SAM" id="Phobius"/>
    </source>
</evidence>
<dbReference type="InterPro" id="IPR008271">
    <property type="entry name" value="Ser/Thr_kinase_AS"/>
</dbReference>
<dbReference type="GO" id="GO:0080090">
    <property type="term" value="P:regulation of primary metabolic process"/>
    <property type="evidence" value="ECO:0007669"/>
    <property type="project" value="UniProtKB-ARBA"/>
</dbReference>
<dbReference type="STRING" id="228230.RMCC_0912"/>
<dbReference type="EMBL" id="BCSY01000028">
    <property type="protein sequence ID" value="GAS93946.1"/>
    <property type="molecule type" value="Genomic_DNA"/>
</dbReference>
<accession>A0A100W9K4</accession>
<evidence type="ECO:0000259" key="11">
    <source>
        <dbReference type="PROSITE" id="PS50011"/>
    </source>
</evidence>
<evidence type="ECO:0000256" key="1">
    <source>
        <dbReference type="ARBA" id="ARBA00012513"/>
    </source>
</evidence>
<evidence type="ECO:0000256" key="2">
    <source>
        <dbReference type="ARBA" id="ARBA00022527"/>
    </source>
</evidence>
<organism evidence="12 13">
    <name type="scientific">Mycolicibacterium canariasense</name>
    <name type="common">Mycobacterium canariasense</name>
    <dbReference type="NCBI Taxonomy" id="228230"/>
    <lineage>
        <taxon>Bacteria</taxon>
        <taxon>Bacillati</taxon>
        <taxon>Actinomycetota</taxon>
        <taxon>Actinomycetes</taxon>
        <taxon>Mycobacteriales</taxon>
        <taxon>Mycobacteriaceae</taxon>
        <taxon>Mycolicibacterium</taxon>
    </lineage>
</organism>
<dbReference type="PROSITE" id="PS00108">
    <property type="entry name" value="PROTEIN_KINASE_ST"/>
    <property type="match status" value="1"/>
</dbReference>
<evidence type="ECO:0000256" key="3">
    <source>
        <dbReference type="ARBA" id="ARBA00022679"/>
    </source>
</evidence>
<dbReference type="FunFam" id="3.30.200.20:FF:000035">
    <property type="entry name" value="Serine/threonine protein kinase Stk1"/>
    <property type="match status" value="1"/>
</dbReference>
<feature type="region of interest" description="Disordered" evidence="9">
    <location>
        <begin position="494"/>
        <end position="521"/>
    </location>
</feature>
<dbReference type="SMART" id="SM00220">
    <property type="entry name" value="S_TKc"/>
    <property type="match status" value="1"/>
</dbReference>
<sequence>MSRPACLIRPAALTRRVAYHLPVSLTEGQVFAGYTIRRLLGAGGMGSVYLADHPRLPRQDALKVLAADLTTDPEYGPRFRREADLVSTLSHPNILGVYDRGEVDGRLWISMVYVAGTDAARLLRDHYPNGMPAHVALPIIAAVASALDYAHQRGLLHRDIKPANILLESETSRIYLADFGIARPIDDSTKLTATNMAVGTVAYAAPEQLRGEPMDGRTDQYALACTAFHLLTGSTPYADTNPAVVITKHVTAPAPSLGERRPELRGLDPVLARAMAKSREGRYPTCQEFAQALQYQLAAPSVQFGSAKDVDGHPTVAAAPAAEPKSRSKALLAILAALAVLVVAGGVVAAVRLLSKDDTPTATPAAPQTPAALATGDGFTGLYRADYGPGTDLEGNPIPGAPEMTGTWDVRSACGTNGCIANARYVGNSGIVLVSDLTFDQIAGDWVAVATGSVQCNDMTTEAWVVFTLTPQPDGSLTGETTRAAANGCSSNKRTVTFTHTGDDDRSRVPDPSTLPARTTSPATALHGRYHESIVYTNGGFAPGAPDLQVRTHCLRTGDRCISLFHAIDGVVTLVFADNKWTRNEVGVVPCAQGGTTNVTITAEYPLPTDLADPIPVLNGRGQNISTGSQCQGGEFTDKFVRTGD</sequence>
<keyword evidence="3" id="KW-0808">Transferase</keyword>
<evidence type="ECO:0000256" key="4">
    <source>
        <dbReference type="ARBA" id="ARBA00022741"/>
    </source>
</evidence>
<dbReference type="Pfam" id="PF00069">
    <property type="entry name" value="Pkinase"/>
    <property type="match status" value="1"/>
</dbReference>
<dbReference type="GO" id="GO:0005524">
    <property type="term" value="F:ATP binding"/>
    <property type="evidence" value="ECO:0007669"/>
    <property type="project" value="UniProtKB-KW"/>
</dbReference>
<reference evidence="13" key="1">
    <citation type="journal article" date="2016" name="Genome Announc.">
        <title>Draft Genome Sequences of Five Rapidly Growing Mycobacterium Species, M. thermoresistibile, M. fortuitum subsp. acetamidolyticum, M. canariasense, M. brisbanense, and M. novocastrense.</title>
        <authorList>
            <person name="Katahira K."/>
            <person name="Ogura Y."/>
            <person name="Gotoh Y."/>
            <person name="Hayashi T."/>
        </authorList>
    </citation>
    <scope>NUCLEOTIDE SEQUENCE [LARGE SCALE GENOMIC DNA]</scope>
    <source>
        <strain evidence="13">JCM15298</strain>
    </source>
</reference>
<keyword evidence="10" id="KW-0812">Transmembrane</keyword>
<evidence type="ECO:0000313" key="13">
    <source>
        <dbReference type="Proteomes" id="UP000069443"/>
    </source>
</evidence>
<dbReference type="InterPro" id="IPR000719">
    <property type="entry name" value="Prot_kinase_dom"/>
</dbReference>
<keyword evidence="13" id="KW-1185">Reference proteome</keyword>
<keyword evidence="10" id="KW-1133">Transmembrane helix</keyword>
<dbReference type="SUPFAM" id="SSF56112">
    <property type="entry name" value="Protein kinase-like (PK-like)"/>
    <property type="match status" value="1"/>
</dbReference>
<dbReference type="EC" id="2.7.11.1" evidence="1"/>
<name>A0A100W9K4_MYCCR</name>
<feature type="transmembrane region" description="Helical" evidence="10">
    <location>
        <begin position="330"/>
        <end position="354"/>
    </location>
</feature>